<dbReference type="InterPro" id="IPR018289">
    <property type="entry name" value="MULE_transposase_dom"/>
</dbReference>
<keyword evidence="4 6" id="KW-0862">Zinc</keyword>
<evidence type="ECO:0000256" key="5">
    <source>
        <dbReference type="PROSITE-ProRule" id="PRU00325"/>
    </source>
</evidence>
<keyword evidence="2 6" id="KW-0479">Metal-binding</keyword>
<evidence type="ECO:0000313" key="8">
    <source>
        <dbReference type="Proteomes" id="UP000515124"/>
    </source>
</evidence>
<dbReference type="InterPro" id="IPR007527">
    <property type="entry name" value="Znf_SWIM"/>
</dbReference>
<accession>A0A6P5S4R1</accession>
<dbReference type="GeneID" id="110753950"/>
<dbReference type="Pfam" id="PF12315">
    <property type="entry name" value="DA1-like"/>
    <property type="match status" value="1"/>
</dbReference>
<evidence type="ECO:0000313" key="9">
    <source>
        <dbReference type="RefSeq" id="XP_021810639.1"/>
    </source>
</evidence>
<dbReference type="KEGG" id="pavi:110753950"/>
<evidence type="ECO:0000256" key="6">
    <source>
        <dbReference type="RuleBase" id="RU367018"/>
    </source>
</evidence>
<feature type="domain" description="SWIM-type" evidence="7">
    <location>
        <begin position="390"/>
        <end position="426"/>
    </location>
</feature>
<evidence type="ECO:0000256" key="4">
    <source>
        <dbReference type="ARBA" id="ARBA00022833"/>
    </source>
</evidence>
<protein>
    <recommendedName>
        <fullName evidence="6">Protein FAR1-RELATED SEQUENCE</fullName>
    </recommendedName>
</protein>
<dbReference type="InterPro" id="IPR031052">
    <property type="entry name" value="FHY3/FAR1"/>
</dbReference>
<evidence type="ECO:0000259" key="7">
    <source>
        <dbReference type="PROSITE" id="PS50966"/>
    </source>
</evidence>
<gene>
    <name evidence="9" type="primary">LOC110753950</name>
</gene>
<dbReference type="Pfam" id="PF04434">
    <property type="entry name" value="SWIM"/>
    <property type="match status" value="1"/>
</dbReference>
<proteinExistence type="inferred from homology"/>
<dbReference type="InterPro" id="IPR022087">
    <property type="entry name" value="DA1-like_dom"/>
</dbReference>
<keyword evidence="3 5" id="KW-0863">Zinc-finger</keyword>
<evidence type="ECO:0000256" key="2">
    <source>
        <dbReference type="ARBA" id="ARBA00022723"/>
    </source>
</evidence>
<reference evidence="9" key="1">
    <citation type="submission" date="2025-08" db="UniProtKB">
        <authorList>
            <consortium name="RefSeq"/>
        </authorList>
    </citation>
    <scope>IDENTIFICATION</scope>
</reference>
<sequence>MSEENDEVEIGLENTMSLEETKQEPKVNMIFNTADEVLDYYKKYANRVGFPMKKRSSKKGDCGELKYVTLSCSRSGIPQDESGRLRNVFWADSRSRAAYEEFGDAITFDTTYLTNKYDMPFAPFVGVNHHGHSILLGCGLISSEDTETFVWLFKVWLACMSRHAPCGIITYQDRAMKNAIEIVFPNTRHRWCLWHIMKKLHEKLKSYKHYESIKFTLENIVYDSLTNIEFEDRWKEMIEKYELQSNDWLRGLYDERRRWVPSFVKGSFWAGMSTTQRSESMNAFFDDHVNSKTTLKQFVEQYENALMTKVEKENQADYKSSSADIQCSTHYFMEKQAQGVYTIAKFKEFQDELTGKMYCEVVDTKEDGVFLKYQISKDMIIAGKKESVNFTVIFHEFDSEVKCNCSKFEFKGILCRHAIYVLIKHKMDLIPDKYILRRWRKDVTRRHTKIKISYNESNATLEAHQCDKMQKTFDEIKELATDSEEKCVIVMAWMQKLKEQLSNQDNVCGSTQPTPESPTGRSFDNCVNEISNSKKILTPLAVRSKGRPPFKRKQSKMEQIAFQMVESDVPPTDKISCDIVGTQESCKKLDSRLSRVCEGICEAMAHLWLEWFCDEGKNNLDSYTIEQAEFMKILKRFHAYKMATRVDKIYGDGFREVQCAVFKAACVLTMMKCA</sequence>
<dbReference type="Pfam" id="PF10551">
    <property type="entry name" value="MULE"/>
    <property type="match status" value="1"/>
</dbReference>
<dbReference type="Proteomes" id="UP000515124">
    <property type="component" value="Unplaced"/>
</dbReference>
<evidence type="ECO:0000256" key="3">
    <source>
        <dbReference type="ARBA" id="ARBA00022771"/>
    </source>
</evidence>
<comment type="similarity">
    <text evidence="1 6">Belongs to the FHY3/FAR1 family.</text>
</comment>
<comment type="function">
    <text evidence="6">Putative transcription activator involved in regulating light control of development.</text>
</comment>
<evidence type="ECO:0000256" key="1">
    <source>
        <dbReference type="ARBA" id="ARBA00005889"/>
    </source>
</evidence>
<dbReference type="SMART" id="SM00575">
    <property type="entry name" value="ZnF_PMZ"/>
    <property type="match status" value="1"/>
</dbReference>
<dbReference type="GO" id="GO:0008270">
    <property type="term" value="F:zinc ion binding"/>
    <property type="evidence" value="ECO:0007669"/>
    <property type="project" value="UniProtKB-UniRule"/>
</dbReference>
<dbReference type="InterPro" id="IPR006564">
    <property type="entry name" value="Znf_PMZ"/>
</dbReference>
<dbReference type="RefSeq" id="XP_021810639.1">
    <property type="nucleotide sequence ID" value="XM_021954947.1"/>
</dbReference>
<organism evidence="8 9">
    <name type="scientific">Prunus avium</name>
    <name type="common">Cherry</name>
    <name type="synonym">Cerasus avium</name>
    <dbReference type="NCBI Taxonomy" id="42229"/>
    <lineage>
        <taxon>Eukaryota</taxon>
        <taxon>Viridiplantae</taxon>
        <taxon>Streptophyta</taxon>
        <taxon>Embryophyta</taxon>
        <taxon>Tracheophyta</taxon>
        <taxon>Spermatophyta</taxon>
        <taxon>Magnoliopsida</taxon>
        <taxon>eudicotyledons</taxon>
        <taxon>Gunneridae</taxon>
        <taxon>Pentapetalae</taxon>
        <taxon>rosids</taxon>
        <taxon>fabids</taxon>
        <taxon>Rosales</taxon>
        <taxon>Rosaceae</taxon>
        <taxon>Amygdaloideae</taxon>
        <taxon>Amygdaleae</taxon>
        <taxon>Prunus</taxon>
    </lineage>
</organism>
<dbReference type="PANTHER" id="PTHR31669:SF283">
    <property type="entry name" value="PROTEIN FAR1-RELATED SEQUENCE"/>
    <property type="match status" value="1"/>
</dbReference>
<comment type="subcellular location">
    <subcellularLocation>
        <location evidence="6">Nucleus</location>
    </subcellularLocation>
</comment>
<dbReference type="AlphaFoldDB" id="A0A6P5S4R1"/>
<dbReference type="GO" id="GO:0006355">
    <property type="term" value="P:regulation of DNA-templated transcription"/>
    <property type="evidence" value="ECO:0007669"/>
    <property type="project" value="UniProtKB-UniRule"/>
</dbReference>
<dbReference type="PROSITE" id="PS50966">
    <property type="entry name" value="ZF_SWIM"/>
    <property type="match status" value="1"/>
</dbReference>
<dbReference type="GO" id="GO:0005634">
    <property type="term" value="C:nucleus"/>
    <property type="evidence" value="ECO:0007669"/>
    <property type="project" value="UniProtKB-SubCell"/>
</dbReference>
<keyword evidence="6" id="KW-0539">Nucleus</keyword>
<keyword evidence="8" id="KW-1185">Reference proteome</keyword>
<name>A0A6P5S4R1_PRUAV</name>
<dbReference type="PANTHER" id="PTHR31669">
    <property type="entry name" value="PROTEIN FAR1-RELATED SEQUENCE 10-RELATED"/>
    <property type="match status" value="1"/>
</dbReference>